<dbReference type="AlphaFoldDB" id="A0A0L0C441"/>
<reference evidence="1 2" key="1">
    <citation type="journal article" date="2015" name="Nat. Commun.">
        <title>Lucilia cuprina genome unlocks parasitic fly biology to underpin future interventions.</title>
        <authorList>
            <person name="Anstead C.A."/>
            <person name="Korhonen P.K."/>
            <person name="Young N.D."/>
            <person name="Hall R.S."/>
            <person name="Jex A.R."/>
            <person name="Murali S.C."/>
            <person name="Hughes D.S."/>
            <person name="Lee S.F."/>
            <person name="Perry T."/>
            <person name="Stroehlein A.J."/>
            <person name="Ansell B.R."/>
            <person name="Breugelmans B."/>
            <person name="Hofmann A."/>
            <person name="Qu J."/>
            <person name="Dugan S."/>
            <person name="Lee S.L."/>
            <person name="Chao H."/>
            <person name="Dinh H."/>
            <person name="Han Y."/>
            <person name="Doddapaneni H.V."/>
            <person name="Worley K.C."/>
            <person name="Muzny D.M."/>
            <person name="Ioannidis P."/>
            <person name="Waterhouse R.M."/>
            <person name="Zdobnov E.M."/>
            <person name="James P.J."/>
            <person name="Bagnall N.H."/>
            <person name="Kotze A.C."/>
            <person name="Gibbs R.A."/>
            <person name="Richards S."/>
            <person name="Batterham P."/>
            <person name="Gasser R.B."/>
        </authorList>
    </citation>
    <scope>NUCLEOTIDE SEQUENCE [LARGE SCALE GENOMIC DNA]</scope>
    <source>
        <strain evidence="1 2">LS</strain>
        <tissue evidence="1">Full body</tissue>
    </source>
</reference>
<accession>A0A0L0C441</accession>
<sequence>MKKNHHSHTESSSSAVANGIIIYIHQPVISFNQHPSIPTPKTSVACILVSYPPYDNCQLQQQVPQVTTTPLISMFVRMYGQTDIPYYFPNKYTHLLSVLLVTAACGSNKKIGLSLLTCWQIGAENVSSVSLSQRRQSSSFKCFRENLLPGVSMLLDVSICFSLSQPLKTPNDDDDEDDDDGTF</sequence>
<dbReference type="EMBL" id="JRES01000940">
    <property type="protein sequence ID" value="KNC27006.1"/>
    <property type="molecule type" value="Genomic_DNA"/>
</dbReference>
<name>A0A0L0C441_LUCCU</name>
<comment type="caution">
    <text evidence="1">The sequence shown here is derived from an EMBL/GenBank/DDBJ whole genome shotgun (WGS) entry which is preliminary data.</text>
</comment>
<evidence type="ECO:0000313" key="2">
    <source>
        <dbReference type="Proteomes" id="UP000037069"/>
    </source>
</evidence>
<dbReference type="Proteomes" id="UP000037069">
    <property type="component" value="Unassembled WGS sequence"/>
</dbReference>
<proteinExistence type="predicted"/>
<gene>
    <name evidence="1" type="ORF">FF38_02302</name>
</gene>
<protein>
    <submittedName>
        <fullName evidence="1">Uncharacterized protein</fullName>
    </submittedName>
</protein>
<keyword evidence="2" id="KW-1185">Reference proteome</keyword>
<organism evidence="1 2">
    <name type="scientific">Lucilia cuprina</name>
    <name type="common">Green bottle fly</name>
    <name type="synonym">Australian sheep blowfly</name>
    <dbReference type="NCBI Taxonomy" id="7375"/>
    <lineage>
        <taxon>Eukaryota</taxon>
        <taxon>Metazoa</taxon>
        <taxon>Ecdysozoa</taxon>
        <taxon>Arthropoda</taxon>
        <taxon>Hexapoda</taxon>
        <taxon>Insecta</taxon>
        <taxon>Pterygota</taxon>
        <taxon>Neoptera</taxon>
        <taxon>Endopterygota</taxon>
        <taxon>Diptera</taxon>
        <taxon>Brachycera</taxon>
        <taxon>Muscomorpha</taxon>
        <taxon>Oestroidea</taxon>
        <taxon>Calliphoridae</taxon>
        <taxon>Luciliinae</taxon>
        <taxon>Lucilia</taxon>
    </lineage>
</organism>
<evidence type="ECO:0000313" key="1">
    <source>
        <dbReference type="EMBL" id="KNC27006.1"/>
    </source>
</evidence>